<feature type="signal peptide" evidence="1">
    <location>
        <begin position="1"/>
        <end position="16"/>
    </location>
</feature>
<dbReference type="STRING" id="1094619.G4YGP4"/>
<dbReference type="RefSeq" id="XP_009514282.1">
    <property type="nucleotide sequence ID" value="XM_009515987.1"/>
</dbReference>
<protein>
    <submittedName>
        <fullName evidence="2">Uncharacterized protein</fullName>
    </submittedName>
</protein>
<accession>G4YGP4</accession>
<evidence type="ECO:0000313" key="2">
    <source>
        <dbReference type="EMBL" id="EGZ27007.1"/>
    </source>
</evidence>
<dbReference type="KEGG" id="psoj:PHYSODRAFT_293115"/>
<dbReference type="AlphaFoldDB" id="G4YGP4"/>
<reference evidence="2 3" key="1">
    <citation type="journal article" date="2006" name="Science">
        <title>Phytophthora genome sequences uncover evolutionary origins and mechanisms of pathogenesis.</title>
        <authorList>
            <person name="Tyler B.M."/>
            <person name="Tripathy S."/>
            <person name="Zhang X."/>
            <person name="Dehal P."/>
            <person name="Jiang R.H."/>
            <person name="Aerts A."/>
            <person name="Arredondo F.D."/>
            <person name="Baxter L."/>
            <person name="Bensasson D."/>
            <person name="Beynon J.L."/>
            <person name="Chapman J."/>
            <person name="Damasceno C.M."/>
            <person name="Dorrance A.E."/>
            <person name="Dou D."/>
            <person name="Dickerman A.W."/>
            <person name="Dubchak I.L."/>
            <person name="Garbelotto M."/>
            <person name="Gijzen M."/>
            <person name="Gordon S.G."/>
            <person name="Govers F."/>
            <person name="Grunwald N.J."/>
            <person name="Huang W."/>
            <person name="Ivors K.L."/>
            <person name="Jones R.W."/>
            <person name="Kamoun S."/>
            <person name="Krampis K."/>
            <person name="Lamour K.H."/>
            <person name="Lee M.K."/>
            <person name="McDonald W.H."/>
            <person name="Medina M."/>
            <person name="Meijer H.J."/>
            <person name="Nordberg E.K."/>
            <person name="Maclean D.J."/>
            <person name="Ospina-Giraldo M.D."/>
            <person name="Morris P.F."/>
            <person name="Phuntumart V."/>
            <person name="Putnam N.H."/>
            <person name="Rash S."/>
            <person name="Rose J.K."/>
            <person name="Sakihama Y."/>
            <person name="Salamov A.A."/>
            <person name="Savidor A."/>
            <person name="Scheuring C.F."/>
            <person name="Smith B.M."/>
            <person name="Sobral B.W."/>
            <person name="Terry A."/>
            <person name="Torto-Alalibo T.A."/>
            <person name="Win J."/>
            <person name="Xu Z."/>
            <person name="Zhang H."/>
            <person name="Grigoriev I.V."/>
            <person name="Rokhsar D.S."/>
            <person name="Boore J.L."/>
        </authorList>
    </citation>
    <scope>NUCLEOTIDE SEQUENCE [LARGE SCALE GENOMIC DNA]</scope>
    <source>
        <strain evidence="2 3">P6497</strain>
    </source>
</reference>
<organism evidence="2 3">
    <name type="scientific">Phytophthora sojae (strain P6497)</name>
    <name type="common">Soybean stem and root rot agent</name>
    <name type="synonym">Phytophthora megasperma f. sp. glycines</name>
    <dbReference type="NCBI Taxonomy" id="1094619"/>
    <lineage>
        <taxon>Eukaryota</taxon>
        <taxon>Sar</taxon>
        <taxon>Stramenopiles</taxon>
        <taxon>Oomycota</taxon>
        <taxon>Peronosporomycetes</taxon>
        <taxon>Peronosporales</taxon>
        <taxon>Peronosporaceae</taxon>
        <taxon>Phytophthora</taxon>
    </lineage>
</organism>
<dbReference type="GeneID" id="20640943"/>
<gene>
    <name evidence="2" type="ORF">PHYSODRAFT_293115</name>
</gene>
<dbReference type="Proteomes" id="UP000002640">
    <property type="component" value="Unassembled WGS sequence"/>
</dbReference>
<proteinExistence type="predicted"/>
<keyword evidence="3" id="KW-1185">Reference proteome</keyword>
<dbReference type="InParanoid" id="G4YGP4"/>
<keyword evidence="1" id="KW-0732">Signal</keyword>
<dbReference type="EMBL" id="JH159151">
    <property type="protein sequence ID" value="EGZ27007.1"/>
    <property type="molecule type" value="Genomic_DNA"/>
</dbReference>
<name>G4YGP4_PHYSP</name>
<evidence type="ECO:0000313" key="3">
    <source>
        <dbReference type="Proteomes" id="UP000002640"/>
    </source>
</evidence>
<sequence length="112" mass="12514">MLLLATVQGFWAVVTAVKYDIMANYLGGDCNNTEPYIVYARQNGGCEDGVCYDFDVGERASTDCSKEDYLQVMRDFFGEAPYIIHSLYSDDDCSTFEYAAASSRRIPVWAAT</sequence>
<evidence type="ECO:0000256" key="1">
    <source>
        <dbReference type="SAM" id="SignalP"/>
    </source>
</evidence>
<feature type="chain" id="PRO_5003471171" evidence="1">
    <location>
        <begin position="17"/>
        <end position="112"/>
    </location>
</feature>